<dbReference type="AlphaFoldDB" id="A0A285X7V2"/>
<evidence type="ECO:0000313" key="2">
    <source>
        <dbReference type="Proteomes" id="UP000219193"/>
    </source>
</evidence>
<reference evidence="2" key="1">
    <citation type="submission" date="2017-09" db="EMBL/GenBank/DDBJ databases">
        <authorList>
            <person name="Varghese N."/>
            <person name="Submissions S."/>
        </authorList>
    </citation>
    <scope>NUCLEOTIDE SEQUENCE [LARGE SCALE GENOMIC DNA]</scope>
    <source>
        <strain evidence="2">CGMCC 1.12641</strain>
    </source>
</reference>
<evidence type="ECO:0008006" key="3">
    <source>
        <dbReference type="Google" id="ProtNLM"/>
    </source>
</evidence>
<dbReference type="PANTHER" id="PTHR39186">
    <property type="entry name" value="DUF2071 FAMILY PROTEIN"/>
    <property type="match status" value="1"/>
</dbReference>
<keyword evidence="2" id="KW-1185">Reference proteome</keyword>
<dbReference type="PANTHER" id="PTHR39186:SF1">
    <property type="entry name" value="DUF2071 DOMAIN-CONTAINING PROTEIN"/>
    <property type="match status" value="1"/>
</dbReference>
<dbReference type="RefSeq" id="WP_097057122.1">
    <property type="nucleotide sequence ID" value="NZ_OCMF01000004.1"/>
</dbReference>
<proteinExistence type="predicted"/>
<dbReference type="EMBL" id="OCMF01000004">
    <property type="protein sequence ID" value="SOC81365.1"/>
    <property type="molecule type" value="Genomic_DNA"/>
</dbReference>
<organism evidence="1 2">
    <name type="scientific">Salinimicrobium sediminis</name>
    <dbReference type="NCBI Taxonomy" id="1343891"/>
    <lineage>
        <taxon>Bacteria</taxon>
        <taxon>Pseudomonadati</taxon>
        <taxon>Bacteroidota</taxon>
        <taxon>Flavobacteriia</taxon>
        <taxon>Flavobacteriales</taxon>
        <taxon>Flavobacteriaceae</taxon>
        <taxon>Salinimicrobium</taxon>
    </lineage>
</organism>
<dbReference type="Proteomes" id="UP000219193">
    <property type="component" value="Unassembled WGS sequence"/>
</dbReference>
<name>A0A285X7V2_9FLAO</name>
<sequence length="238" mass="27095">MKLSISSEFRKVALLNYIVPPEVVEKYLPKYTKPDLFNGNCYISLVGFQVKKLKVNDLKVPMIKDLDEIDLQIYVKRFDGASWVKGVVVISRLFDQPGLAELTNTLFKTNYTSVPAMGEVNETEKSIEVKYSWQLNGKEQKFSVKSNKLAAPYDKDTEAAFLLDRPFGFIKAGEEETYLYAIKHASWHLYTVEEYAVNVDFSRQFDPVFNILNSRVPHSVILTEGSTVEIGENVEVSS</sequence>
<protein>
    <recommendedName>
        <fullName evidence="3">DUF2071 domain-containing protein</fullName>
    </recommendedName>
</protein>
<evidence type="ECO:0000313" key="1">
    <source>
        <dbReference type="EMBL" id="SOC81365.1"/>
    </source>
</evidence>
<gene>
    <name evidence="1" type="ORF">SAMN06296241_2940</name>
</gene>
<dbReference type="Pfam" id="PF09844">
    <property type="entry name" value="DUF2071"/>
    <property type="match status" value="1"/>
</dbReference>
<accession>A0A285X7V2</accession>
<dbReference type="InterPro" id="IPR018644">
    <property type="entry name" value="DUF2071"/>
</dbReference>
<dbReference type="OrthoDB" id="1421826at2"/>